<dbReference type="GO" id="GO:0005840">
    <property type="term" value="C:ribosome"/>
    <property type="evidence" value="ECO:0007669"/>
    <property type="project" value="InterPro"/>
</dbReference>
<keyword evidence="3" id="KW-1185">Reference proteome</keyword>
<dbReference type="OrthoDB" id="7161229at2"/>
<dbReference type="RefSeq" id="WP_074519361.1">
    <property type="nucleotide sequence ID" value="NZ_FNAK01000003.1"/>
</dbReference>
<evidence type="ECO:0000313" key="2">
    <source>
        <dbReference type="EMBL" id="SDD93573.1"/>
    </source>
</evidence>
<dbReference type="EMBL" id="FNAK01000003">
    <property type="protein sequence ID" value="SDD93573.1"/>
    <property type="molecule type" value="Genomic_DNA"/>
</dbReference>
<dbReference type="GO" id="GO:0003735">
    <property type="term" value="F:structural constituent of ribosome"/>
    <property type="evidence" value="ECO:0007669"/>
    <property type="project" value="InterPro"/>
</dbReference>
<name>A0A1G6YU41_9PROT</name>
<organism evidence="2 3">
    <name type="scientific">Kordiimonas lacus</name>
    <dbReference type="NCBI Taxonomy" id="637679"/>
    <lineage>
        <taxon>Bacteria</taxon>
        <taxon>Pseudomonadati</taxon>
        <taxon>Pseudomonadota</taxon>
        <taxon>Alphaproteobacteria</taxon>
        <taxon>Kordiimonadales</taxon>
        <taxon>Kordiimonadaceae</taxon>
        <taxon>Kordiimonas</taxon>
    </lineage>
</organism>
<evidence type="ECO:0000313" key="3">
    <source>
        <dbReference type="Proteomes" id="UP000183685"/>
    </source>
</evidence>
<dbReference type="AlphaFoldDB" id="A0A1G6YU41"/>
<gene>
    <name evidence="2" type="ORF">SAMN04488071_1736</name>
</gene>
<proteinExistence type="predicted"/>
<dbReference type="SUPFAM" id="SSF74653">
    <property type="entry name" value="TolA/TonB C-terminal domain"/>
    <property type="match status" value="1"/>
</dbReference>
<feature type="compositionally biased region" description="Basic and acidic residues" evidence="1">
    <location>
        <begin position="147"/>
        <end position="176"/>
    </location>
</feature>
<dbReference type="STRING" id="637679.GCA_001550055_01417"/>
<protein>
    <recommendedName>
        <fullName evidence="4">Cell division and transport-associated protein TolA</fullName>
    </recommendedName>
</protein>
<dbReference type="GO" id="GO:0006412">
    <property type="term" value="P:translation"/>
    <property type="evidence" value="ECO:0007669"/>
    <property type="project" value="InterPro"/>
</dbReference>
<dbReference type="Gene3D" id="3.30.1150.10">
    <property type="match status" value="1"/>
</dbReference>
<reference evidence="2 3" key="1">
    <citation type="submission" date="2016-10" db="EMBL/GenBank/DDBJ databases">
        <authorList>
            <person name="de Groot N.N."/>
        </authorList>
    </citation>
    <scope>NUCLEOTIDE SEQUENCE [LARGE SCALE GENOMIC DNA]</scope>
    <source>
        <strain evidence="2 3">CGMCC 1.9109</strain>
    </source>
</reference>
<evidence type="ECO:0008006" key="4">
    <source>
        <dbReference type="Google" id="ProtNLM"/>
    </source>
</evidence>
<dbReference type="Proteomes" id="UP000183685">
    <property type="component" value="Unassembled WGS sequence"/>
</dbReference>
<feature type="region of interest" description="Disordered" evidence="1">
    <location>
        <begin position="49"/>
        <end position="179"/>
    </location>
</feature>
<dbReference type="InterPro" id="IPR018130">
    <property type="entry name" value="Ribosomal_uS2_CS"/>
</dbReference>
<sequence>MSKSETIGWMLSASLHLGVVTVALVGLPDWSKDRPTPPPPIAIEFVKIDDKTQVAAPEPEEQTQEQTVTEKPQPNYAREEVVAEAPAEAVPLPDAKPERKVTEAKPKPAPKPEISERDRLIARTAPQSKPKPPSRLKSNRIAALIDRSIKEEQEQAPKDEEKKEEKVEQKKEEAKPDPFAGLRGKIATATLKDALQQKLSGCWNFPGGAKGVENMQVLVRIWIGSEGNLMRRPEFLNAGDLNDPDRAYFRVFAESARRAVQLCAPYPEATEYMRTGNLEYIDFNFNGADFVGG</sequence>
<evidence type="ECO:0000256" key="1">
    <source>
        <dbReference type="SAM" id="MobiDB-lite"/>
    </source>
</evidence>
<accession>A0A1G6YU41</accession>
<feature type="compositionally biased region" description="Basic and acidic residues" evidence="1">
    <location>
        <begin position="95"/>
        <end position="106"/>
    </location>
</feature>
<feature type="compositionally biased region" description="Low complexity" evidence="1">
    <location>
        <begin position="64"/>
        <end position="74"/>
    </location>
</feature>
<dbReference type="PROSITE" id="PS00962">
    <property type="entry name" value="RIBOSOMAL_S2_1"/>
    <property type="match status" value="1"/>
</dbReference>